<dbReference type="CDD" id="cd01392">
    <property type="entry name" value="HTH_LacI"/>
    <property type="match status" value="1"/>
</dbReference>
<dbReference type="SUPFAM" id="SSF47413">
    <property type="entry name" value="lambda repressor-like DNA-binding domains"/>
    <property type="match status" value="1"/>
</dbReference>
<evidence type="ECO:0000313" key="5">
    <source>
        <dbReference type="EMBL" id="MEU8135959.1"/>
    </source>
</evidence>
<dbReference type="PANTHER" id="PTHR30146">
    <property type="entry name" value="LACI-RELATED TRANSCRIPTIONAL REPRESSOR"/>
    <property type="match status" value="1"/>
</dbReference>
<keyword evidence="2 5" id="KW-0238">DNA-binding</keyword>
<comment type="caution">
    <text evidence="5">The sequence shown here is derived from an EMBL/GenBank/DDBJ whole genome shotgun (WGS) entry which is preliminary data.</text>
</comment>
<dbReference type="GO" id="GO:0003677">
    <property type="term" value="F:DNA binding"/>
    <property type="evidence" value="ECO:0007669"/>
    <property type="project" value="UniProtKB-KW"/>
</dbReference>
<dbReference type="PROSITE" id="PS50932">
    <property type="entry name" value="HTH_LACI_2"/>
    <property type="match status" value="1"/>
</dbReference>
<dbReference type="InterPro" id="IPR046335">
    <property type="entry name" value="LacI/GalR-like_sensor"/>
</dbReference>
<dbReference type="SMART" id="SM00354">
    <property type="entry name" value="HTH_LACI"/>
    <property type="match status" value="1"/>
</dbReference>
<dbReference type="Pfam" id="PF00356">
    <property type="entry name" value="LacI"/>
    <property type="match status" value="1"/>
</dbReference>
<dbReference type="EMBL" id="JBEZFP010000054">
    <property type="protein sequence ID" value="MEU8135959.1"/>
    <property type="molecule type" value="Genomic_DNA"/>
</dbReference>
<dbReference type="PROSITE" id="PS00356">
    <property type="entry name" value="HTH_LACI_1"/>
    <property type="match status" value="1"/>
</dbReference>
<keyword evidence="1" id="KW-0805">Transcription regulation</keyword>
<gene>
    <name evidence="5" type="ORF">AB0C36_20890</name>
</gene>
<dbReference type="InterPro" id="IPR010982">
    <property type="entry name" value="Lambda_DNA-bd_dom_sf"/>
</dbReference>
<sequence>MPAPTRRTTPPAPATGRVGIKDVARHAGVSVGTVSNVINNPEMVSEETRLRVRTVIEQLGYVRSEFARQLRAGRSRLVGMLVLDLANPFFAEVAKGAERTLRDADLGVMVCNSAGSTTEETEYLSLFAEQRIRGVLVTPADSSGRTVEALRAKGIPFVLVDRSLPAEEGCSVSVDDVRGGTMATAHLLNAGHRHLAFVGGPTRLPQVRDRLGGARTAVADAGLQPDALVHITSDHLDVASGRDAGARLLGLASRPTAVFCANDLMALGVLQALYGAGVRVPDDIAMVGYDDIEFAAAAAVPLTSVRQPAALIGRTAAELLLEETSDDADGHRHRRIVLQPELVVRESSNTRVPRTG</sequence>
<proteinExistence type="predicted"/>
<dbReference type="RefSeq" id="WP_358356125.1">
    <property type="nucleotide sequence ID" value="NZ_JBEZFP010000054.1"/>
</dbReference>
<dbReference type="Proteomes" id="UP001551482">
    <property type="component" value="Unassembled WGS sequence"/>
</dbReference>
<protein>
    <submittedName>
        <fullName evidence="5">LacI family DNA-binding transcriptional regulator</fullName>
    </submittedName>
</protein>
<dbReference type="Pfam" id="PF13377">
    <property type="entry name" value="Peripla_BP_3"/>
    <property type="match status" value="1"/>
</dbReference>
<evidence type="ECO:0000313" key="6">
    <source>
        <dbReference type="Proteomes" id="UP001551482"/>
    </source>
</evidence>
<dbReference type="Gene3D" id="3.40.50.2300">
    <property type="match status" value="2"/>
</dbReference>
<evidence type="ECO:0000256" key="1">
    <source>
        <dbReference type="ARBA" id="ARBA00023015"/>
    </source>
</evidence>
<keyword evidence="3" id="KW-0804">Transcription</keyword>
<dbReference type="InterPro" id="IPR028082">
    <property type="entry name" value="Peripla_BP_I"/>
</dbReference>
<dbReference type="CDD" id="cd06293">
    <property type="entry name" value="PBP1_LacI-like"/>
    <property type="match status" value="1"/>
</dbReference>
<reference evidence="5 6" key="1">
    <citation type="submission" date="2024-06" db="EMBL/GenBank/DDBJ databases">
        <title>The Natural Products Discovery Center: Release of the First 8490 Sequenced Strains for Exploring Actinobacteria Biosynthetic Diversity.</title>
        <authorList>
            <person name="Kalkreuter E."/>
            <person name="Kautsar S.A."/>
            <person name="Yang D."/>
            <person name="Bader C.D."/>
            <person name="Teijaro C.N."/>
            <person name="Fluegel L."/>
            <person name="Davis C.M."/>
            <person name="Simpson J.R."/>
            <person name="Lauterbach L."/>
            <person name="Steele A.D."/>
            <person name="Gui C."/>
            <person name="Meng S."/>
            <person name="Li G."/>
            <person name="Viehrig K."/>
            <person name="Ye F."/>
            <person name="Su P."/>
            <person name="Kiefer A.F."/>
            <person name="Nichols A."/>
            <person name="Cepeda A.J."/>
            <person name="Yan W."/>
            <person name="Fan B."/>
            <person name="Jiang Y."/>
            <person name="Adhikari A."/>
            <person name="Zheng C.-J."/>
            <person name="Schuster L."/>
            <person name="Cowan T.M."/>
            <person name="Smanski M.J."/>
            <person name="Chevrette M.G."/>
            <person name="De Carvalho L.P.S."/>
            <person name="Shen B."/>
        </authorList>
    </citation>
    <scope>NUCLEOTIDE SEQUENCE [LARGE SCALE GENOMIC DNA]</scope>
    <source>
        <strain evidence="5 6">NPDC048946</strain>
    </source>
</reference>
<dbReference type="PANTHER" id="PTHR30146:SF109">
    <property type="entry name" value="HTH-TYPE TRANSCRIPTIONAL REGULATOR GALS"/>
    <property type="match status" value="1"/>
</dbReference>
<dbReference type="SUPFAM" id="SSF53822">
    <property type="entry name" value="Periplasmic binding protein-like I"/>
    <property type="match status" value="1"/>
</dbReference>
<organism evidence="5 6">
    <name type="scientific">Streptodolium elevatio</name>
    <dbReference type="NCBI Taxonomy" id="3157996"/>
    <lineage>
        <taxon>Bacteria</taxon>
        <taxon>Bacillati</taxon>
        <taxon>Actinomycetota</taxon>
        <taxon>Actinomycetes</taxon>
        <taxon>Kitasatosporales</taxon>
        <taxon>Streptomycetaceae</taxon>
        <taxon>Streptodolium</taxon>
    </lineage>
</organism>
<accession>A0ABV3DJM8</accession>
<dbReference type="Gene3D" id="1.10.260.40">
    <property type="entry name" value="lambda repressor-like DNA-binding domains"/>
    <property type="match status" value="1"/>
</dbReference>
<name>A0ABV3DJM8_9ACTN</name>
<evidence type="ECO:0000256" key="3">
    <source>
        <dbReference type="ARBA" id="ARBA00023163"/>
    </source>
</evidence>
<keyword evidence="6" id="KW-1185">Reference proteome</keyword>
<feature type="domain" description="HTH lacI-type" evidence="4">
    <location>
        <begin position="18"/>
        <end position="72"/>
    </location>
</feature>
<evidence type="ECO:0000256" key="2">
    <source>
        <dbReference type="ARBA" id="ARBA00023125"/>
    </source>
</evidence>
<evidence type="ECO:0000259" key="4">
    <source>
        <dbReference type="PROSITE" id="PS50932"/>
    </source>
</evidence>
<dbReference type="InterPro" id="IPR000843">
    <property type="entry name" value="HTH_LacI"/>
</dbReference>